<accession>A0A5B7D5N1</accession>
<dbReference type="Proteomes" id="UP000324222">
    <property type="component" value="Unassembled WGS sequence"/>
</dbReference>
<sequence>MPPPLSNSATFYVFPVDLMHCTEKSEETGQVEPLMTTHGRYGRVCGAVITNQLIGSHSPTHPTTSATSSHKRLYLPSLFTLLLKMVQTCSFN</sequence>
<comment type="caution">
    <text evidence="1">The sequence shown here is derived from an EMBL/GenBank/DDBJ whole genome shotgun (WGS) entry which is preliminary data.</text>
</comment>
<organism evidence="1 2">
    <name type="scientific">Portunus trituberculatus</name>
    <name type="common">Swimming crab</name>
    <name type="synonym">Neptunus trituberculatus</name>
    <dbReference type="NCBI Taxonomy" id="210409"/>
    <lineage>
        <taxon>Eukaryota</taxon>
        <taxon>Metazoa</taxon>
        <taxon>Ecdysozoa</taxon>
        <taxon>Arthropoda</taxon>
        <taxon>Crustacea</taxon>
        <taxon>Multicrustacea</taxon>
        <taxon>Malacostraca</taxon>
        <taxon>Eumalacostraca</taxon>
        <taxon>Eucarida</taxon>
        <taxon>Decapoda</taxon>
        <taxon>Pleocyemata</taxon>
        <taxon>Brachyura</taxon>
        <taxon>Eubrachyura</taxon>
        <taxon>Portunoidea</taxon>
        <taxon>Portunidae</taxon>
        <taxon>Portuninae</taxon>
        <taxon>Portunus</taxon>
    </lineage>
</organism>
<protein>
    <submittedName>
        <fullName evidence="1">Uncharacterized protein</fullName>
    </submittedName>
</protein>
<gene>
    <name evidence="1" type="ORF">E2C01_008962</name>
</gene>
<keyword evidence="2" id="KW-1185">Reference proteome</keyword>
<evidence type="ECO:0000313" key="2">
    <source>
        <dbReference type="Proteomes" id="UP000324222"/>
    </source>
</evidence>
<dbReference type="EMBL" id="VSRR010000482">
    <property type="protein sequence ID" value="MPC16143.1"/>
    <property type="molecule type" value="Genomic_DNA"/>
</dbReference>
<proteinExistence type="predicted"/>
<name>A0A5B7D5N1_PORTR</name>
<dbReference type="AlphaFoldDB" id="A0A5B7D5N1"/>
<reference evidence="1 2" key="1">
    <citation type="submission" date="2019-05" db="EMBL/GenBank/DDBJ databases">
        <title>Another draft genome of Portunus trituberculatus and its Hox gene families provides insights of decapod evolution.</title>
        <authorList>
            <person name="Jeong J.-H."/>
            <person name="Song I."/>
            <person name="Kim S."/>
            <person name="Choi T."/>
            <person name="Kim D."/>
            <person name="Ryu S."/>
            <person name="Kim W."/>
        </authorList>
    </citation>
    <scope>NUCLEOTIDE SEQUENCE [LARGE SCALE GENOMIC DNA]</scope>
    <source>
        <tissue evidence="1">Muscle</tissue>
    </source>
</reference>
<evidence type="ECO:0000313" key="1">
    <source>
        <dbReference type="EMBL" id="MPC16143.1"/>
    </source>
</evidence>